<dbReference type="PANTHER" id="PTHR14139">
    <property type="entry name" value="CALSYNTENIN"/>
    <property type="match status" value="1"/>
</dbReference>
<name>A0A1T2L035_9GAMM</name>
<keyword evidence="3" id="KW-1185">Reference proteome</keyword>
<accession>A0A1T2L035</accession>
<dbReference type="RefSeq" id="WP_135622531.1">
    <property type="nucleotide sequence ID" value="NZ_MPRL01000090.1"/>
</dbReference>
<evidence type="ECO:0000256" key="1">
    <source>
        <dbReference type="SAM" id="MobiDB-lite"/>
    </source>
</evidence>
<dbReference type="EMBL" id="MPRL01000090">
    <property type="protein sequence ID" value="OOZ38465.1"/>
    <property type="molecule type" value="Genomic_DNA"/>
</dbReference>
<feature type="compositionally biased region" description="Polar residues" evidence="1">
    <location>
        <begin position="94"/>
        <end position="104"/>
    </location>
</feature>
<dbReference type="PANTHER" id="PTHR14139:SF2">
    <property type="entry name" value="CALSYNTENIN-1"/>
    <property type="match status" value="1"/>
</dbReference>
<dbReference type="OrthoDB" id="5192166at2"/>
<reference evidence="2 3" key="1">
    <citation type="submission" date="2016-11" db="EMBL/GenBank/DDBJ databases">
        <title>Mixed transmission modes and dynamic genome evolution in an obligate animal-bacterial symbiosis.</title>
        <authorList>
            <person name="Russell S.L."/>
            <person name="Corbett-Detig R.B."/>
            <person name="Cavanaugh C.M."/>
        </authorList>
    </citation>
    <scope>NUCLEOTIDE SEQUENCE [LARGE SCALE GENOMIC DNA]</scope>
    <source>
        <strain evidence="2">Sveles-Q1</strain>
    </source>
</reference>
<organism evidence="2 3">
    <name type="scientific">Solemya pervernicosa gill symbiont</name>
    <dbReference type="NCBI Taxonomy" id="642797"/>
    <lineage>
        <taxon>Bacteria</taxon>
        <taxon>Pseudomonadati</taxon>
        <taxon>Pseudomonadota</taxon>
        <taxon>Gammaproteobacteria</taxon>
        <taxon>sulfur-oxidizing symbionts</taxon>
    </lineage>
</organism>
<sequence>MELNTQGDEADVDGTVDAYVVQAVSGGTLTINGSAYVATTNDTIDSLKSASWTPPSNANGTLNAFTVKAKDDSGDLSSTAVQATVTVNAVNDAPSGSGNITLTGTDEDDTPSGSPIIKVGSASASNIIDDYITGAADIDGDTVGIAIVGVTGNGTWKFWYWDGSHNYIAFDQGGVPSENNTHVATMTITAVNDAPTVNLDANDSSGAGGNDYTTSFSAGGSAVTIADTDASVADVDVGDQIASMTATLTARPDGDGVESLSLNAAATTVASGLTVGYTVGTGVLSVSGNATSATYQSILRGVQYNNTDAAVDITTGSRTVNVVVNDGALSSATATATVSVVTAPVVTLPAASYTEGDGNKPIAGGATVTEPDGDNLNLMTITLTLTNPLDAGETINLSGGAGAKGVGITATYTSATVITLSGSDTDNNYEAALQELRYSNSSENPDTTTRSITVVGRDVNGNSGATSTLSLSLSVTAVNDPLVGDVTISGGQTPPVVADVLGAP</sequence>
<comment type="caution">
    <text evidence="2">The sequence shown here is derived from an EMBL/GenBank/DDBJ whole genome shotgun (WGS) entry which is preliminary data.</text>
</comment>
<dbReference type="Proteomes" id="UP000191110">
    <property type="component" value="Unassembled WGS sequence"/>
</dbReference>
<protein>
    <recommendedName>
        <fullName evidence="4">RapA2 cadherin-like domain-containing protein</fullName>
    </recommendedName>
</protein>
<evidence type="ECO:0000313" key="2">
    <source>
        <dbReference type="EMBL" id="OOZ38465.1"/>
    </source>
</evidence>
<evidence type="ECO:0000313" key="3">
    <source>
        <dbReference type="Proteomes" id="UP000191110"/>
    </source>
</evidence>
<gene>
    <name evidence="2" type="ORF">BOW53_15515</name>
</gene>
<evidence type="ECO:0008006" key="4">
    <source>
        <dbReference type="Google" id="ProtNLM"/>
    </source>
</evidence>
<feature type="region of interest" description="Disordered" evidence="1">
    <location>
        <begin position="94"/>
        <end position="114"/>
    </location>
</feature>
<proteinExistence type="predicted"/>
<dbReference type="AlphaFoldDB" id="A0A1T2L035"/>